<keyword evidence="1" id="KW-0677">Repeat</keyword>
<dbReference type="EMBL" id="CP018911">
    <property type="protein sequence ID" value="AZU03504.1"/>
    <property type="molecule type" value="Genomic_DNA"/>
</dbReference>
<evidence type="ECO:0000256" key="1">
    <source>
        <dbReference type="ARBA" id="ARBA00022737"/>
    </source>
</evidence>
<evidence type="ECO:0000313" key="5">
    <source>
        <dbReference type="Proteomes" id="UP000286954"/>
    </source>
</evidence>
<dbReference type="Pfam" id="PF13424">
    <property type="entry name" value="TPR_12"/>
    <property type="match status" value="2"/>
</dbReference>
<gene>
    <name evidence="4" type="ORF">X907_0964</name>
</gene>
<keyword evidence="5" id="KW-1185">Reference proteome</keyword>
<keyword evidence="2 3" id="KW-0802">TPR repeat</keyword>
<sequence>MAGQIAALEYAKSWEAGMRSWLSVGVLLAAGIGSASGQDAGSDAYAELRAPAMAAYEAGETQRAYTLFERVFAQIPETDPAERAATAFSLGILAHQLEDRARALEWLERGFALHEVADTAPETYAQYVAYAGMVSAESGEPDLAIAYFRRAVEQGPQGDDTLEWRASTLNQFANALHAGGQYYEASERRRNALAAYTQVFGPDHAYVGVVLEGLGEDVLADGHDAQAVDARREALRIALSTREAGDLTIVTLAGTLASQLAAQEDTDGLGRMADLVEAHTRNDRHRARILSEIANHARVAGLTGVAADLNTRAYEAAAADPQTPPEFLATYLLNHATGVQDVSGYAAALPLLEQHYRMVRVHDGEPGLRTAAASERVWTALFRLARFAEAEANARERLEALEARADNPATEIARGYENLALSIHEQYRPTEAGPVFVRGLEVLEQTDRGEHIRASLLDAYAIHLVFNGDRDEALAVARRNMDLRGEVYGSDTPSYARGLYTLAVVQRRLSMNDAALGSLAAAQAIYEAAGPNEAAGLFTILYQRAELMLEAGDLAGAEALLASAEAVIPAGRPDQRRDWHELSGRILRSQGRLSEALGHYRESLAMRIAQDGPQGRSTVFPLLNIAATLRMQGQAAEAEPVVRRVLETHAAYGVTTGSDVGAAWLELATILNLLGREDEAREAASRSHALLADVWPRGTHRRAIADYNRGHVALLQHDYRGAEPFMRDAIEDMRQAPGRSDIHLGIMLNSWGYLNERLGQYRQAAAAYREGLALREGRLSNDNPALASGRAFLARTLIDHLGEPQEGLELFRQASGGLIEGIVLRAGTAADDGVDGIEFARKDAFFKAHLEALWTNAQLDH</sequence>
<dbReference type="PANTHER" id="PTHR45641">
    <property type="entry name" value="TETRATRICOPEPTIDE REPEAT PROTEIN (AFU_ORTHOLOGUE AFUA_6G03870)"/>
    <property type="match status" value="1"/>
</dbReference>
<dbReference type="PANTHER" id="PTHR45641:SF19">
    <property type="entry name" value="NEPHROCYSTIN-3"/>
    <property type="match status" value="1"/>
</dbReference>
<dbReference type="AlphaFoldDB" id="A0A3T0E874"/>
<dbReference type="InterPro" id="IPR019734">
    <property type="entry name" value="TPR_rpt"/>
</dbReference>
<dbReference type="SUPFAM" id="SSF48452">
    <property type="entry name" value="TPR-like"/>
    <property type="match status" value="5"/>
</dbReference>
<evidence type="ECO:0000256" key="2">
    <source>
        <dbReference type="ARBA" id="ARBA00022803"/>
    </source>
</evidence>
<dbReference type="Gene3D" id="1.25.40.10">
    <property type="entry name" value="Tetratricopeptide repeat domain"/>
    <property type="match status" value="5"/>
</dbReference>
<accession>A0A3T0E874</accession>
<dbReference type="KEGG" id="gak:X907_0964"/>
<feature type="repeat" description="TPR" evidence="3">
    <location>
        <begin position="125"/>
        <end position="158"/>
    </location>
</feature>
<organism evidence="4 5">
    <name type="scientific">Glycocaulis alkaliphilus</name>
    <dbReference type="NCBI Taxonomy" id="1434191"/>
    <lineage>
        <taxon>Bacteria</taxon>
        <taxon>Pseudomonadati</taxon>
        <taxon>Pseudomonadota</taxon>
        <taxon>Alphaproteobacteria</taxon>
        <taxon>Maricaulales</taxon>
        <taxon>Maricaulaceae</taxon>
        <taxon>Glycocaulis</taxon>
    </lineage>
</organism>
<protein>
    <submittedName>
        <fullName evidence="4">Tetratricopeptide domain-containing protein</fullName>
    </submittedName>
</protein>
<evidence type="ECO:0000256" key="3">
    <source>
        <dbReference type="PROSITE-ProRule" id="PRU00339"/>
    </source>
</evidence>
<dbReference type="InterPro" id="IPR011990">
    <property type="entry name" value="TPR-like_helical_dom_sf"/>
</dbReference>
<dbReference type="OrthoDB" id="9787760at2"/>
<dbReference type="PROSITE" id="PS50005">
    <property type="entry name" value="TPR"/>
    <property type="match status" value="1"/>
</dbReference>
<evidence type="ECO:0000313" key="4">
    <source>
        <dbReference type="EMBL" id="AZU03504.1"/>
    </source>
</evidence>
<proteinExistence type="predicted"/>
<name>A0A3T0E874_9PROT</name>
<dbReference type="Proteomes" id="UP000286954">
    <property type="component" value="Chromosome"/>
</dbReference>
<reference evidence="4 5" key="1">
    <citation type="submission" date="2016-12" db="EMBL/GenBank/DDBJ databases">
        <title>The genome of dimorphic prosthecate Glycocaulis alkaliphilus 6b-8t, isolated from crude oil dictates its adaptability in petroleum environments.</title>
        <authorList>
            <person name="Wu X.-L."/>
            <person name="Geng S."/>
        </authorList>
    </citation>
    <scope>NUCLEOTIDE SEQUENCE [LARGE SCALE GENOMIC DNA]</scope>
    <source>
        <strain evidence="4 5">6B-8</strain>
    </source>
</reference>
<dbReference type="SMART" id="SM00028">
    <property type="entry name" value="TPR"/>
    <property type="match status" value="8"/>
</dbReference>